<proteinExistence type="predicted"/>
<feature type="region of interest" description="Disordered" evidence="1">
    <location>
        <begin position="58"/>
        <end position="145"/>
    </location>
</feature>
<gene>
    <name evidence="2" type="ORF">Daus18300_009872</name>
</gene>
<accession>A0ABR3WCC4</accession>
<comment type="caution">
    <text evidence="2">The sequence shown here is derived from an EMBL/GenBank/DDBJ whole genome shotgun (WGS) entry which is preliminary data.</text>
</comment>
<feature type="compositionally biased region" description="Basic and acidic residues" evidence="1">
    <location>
        <begin position="178"/>
        <end position="202"/>
    </location>
</feature>
<feature type="region of interest" description="Disordered" evidence="1">
    <location>
        <begin position="175"/>
        <end position="226"/>
    </location>
</feature>
<keyword evidence="3" id="KW-1185">Reference proteome</keyword>
<reference evidence="2 3" key="1">
    <citation type="journal article" date="2024" name="IMA Fungus">
        <title>IMA Genome - F19 : A genome assembly and annotation guide to empower mycologists, including annotated draft genome sequences of Ceratocystis pirilliformis, Diaporthe australafricana, Fusarium ophioides, Paecilomyces lecythidis, and Sporothrix stenoceras.</title>
        <authorList>
            <person name="Aylward J."/>
            <person name="Wilson A.M."/>
            <person name="Visagie C.M."/>
            <person name="Spraker J."/>
            <person name="Barnes I."/>
            <person name="Buitendag C."/>
            <person name="Ceriani C."/>
            <person name="Del Mar Angel L."/>
            <person name="du Plessis D."/>
            <person name="Fuchs T."/>
            <person name="Gasser K."/>
            <person name="Kramer D."/>
            <person name="Li W."/>
            <person name="Munsamy K."/>
            <person name="Piso A."/>
            <person name="Price J.L."/>
            <person name="Sonnekus B."/>
            <person name="Thomas C."/>
            <person name="van der Nest A."/>
            <person name="van Dijk A."/>
            <person name="van Heerden A."/>
            <person name="van Vuuren N."/>
            <person name="Yilmaz N."/>
            <person name="Duong T.A."/>
            <person name="van der Merwe N.A."/>
            <person name="Wingfield M.J."/>
            <person name="Wingfield B.D."/>
        </authorList>
    </citation>
    <scope>NUCLEOTIDE SEQUENCE [LARGE SCALE GENOMIC DNA]</scope>
    <source>
        <strain evidence="2 3">CMW 18300</strain>
    </source>
</reference>
<protein>
    <submittedName>
        <fullName evidence="2">Uncharacterized protein</fullName>
    </submittedName>
</protein>
<evidence type="ECO:0000313" key="2">
    <source>
        <dbReference type="EMBL" id="KAL1858738.1"/>
    </source>
</evidence>
<dbReference type="EMBL" id="JAWRVE010000104">
    <property type="protein sequence ID" value="KAL1858738.1"/>
    <property type="molecule type" value="Genomic_DNA"/>
</dbReference>
<dbReference type="Proteomes" id="UP001583177">
    <property type="component" value="Unassembled WGS sequence"/>
</dbReference>
<feature type="compositionally biased region" description="Basic and acidic residues" evidence="1">
    <location>
        <begin position="68"/>
        <end position="78"/>
    </location>
</feature>
<evidence type="ECO:0000313" key="3">
    <source>
        <dbReference type="Proteomes" id="UP001583177"/>
    </source>
</evidence>
<feature type="compositionally biased region" description="Low complexity" evidence="1">
    <location>
        <begin position="203"/>
        <end position="216"/>
    </location>
</feature>
<name>A0ABR3WCC4_9PEZI</name>
<feature type="region of interest" description="Disordered" evidence="1">
    <location>
        <begin position="1"/>
        <end position="26"/>
    </location>
</feature>
<feature type="compositionally biased region" description="Basic and acidic residues" evidence="1">
    <location>
        <begin position="106"/>
        <end position="122"/>
    </location>
</feature>
<evidence type="ECO:0000256" key="1">
    <source>
        <dbReference type="SAM" id="MobiDB-lite"/>
    </source>
</evidence>
<organism evidence="2 3">
    <name type="scientific">Diaporthe australafricana</name>
    <dbReference type="NCBI Taxonomy" id="127596"/>
    <lineage>
        <taxon>Eukaryota</taxon>
        <taxon>Fungi</taxon>
        <taxon>Dikarya</taxon>
        <taxon>Ascomycota</taxon>
        <taxon>Pezizomycotina</taxon>
        <taxon>Sordariomycetes</taxon>
        <taxon>Sordariomycetidae</taxon>
        <taxon>Diaporthales</taxon>
        <taxon>Diaporthaceae</taxon>
        <taxon>Diaporthe</taxon>
    </lineage>
</organism>
<feature type="compositionally biased region" description="Basic residues" evidence="1">
    <location>
        <begin position="17"/>
        <end position="26"/>
    </location>
</feature>
<sequence length="421" mass="47039">MHRRSKSPSRINDAASRGHHRRERPKGIRLKILEIISCLTPIWEPISRNRTRHRERDAALSLHGTTKSRHEPPRHPAREATSVHSRHRQSDRNSVTKPKGTLATPYEEHRRQDAAHLSKSEDGSDTDATIPDEDQGEYLSRESEGYTSEIKAHMDSEKDFNQDTTYPEDANDLVSSYTEHHSRADSDLESNVDTHSEPHLDSDSSPDTDSTSLAASQDDSAEPEDIQTPLETSISALAISVLNSGLTPEIDSTDRQDYRAGDIAWVPLEGCPTCPKGKWRTTKHRIHEDAEHSGQGHYFVICGVIPGDHGQPCASGFSCTSLSQRTADISAVTIRNKYLRLEGGQNTFLSSIEGGERIYSGEEADLFIQGPAKMPLETFVETKKPKSFLVSQFGQKSEAHPTRRHLEPQSLNLLLERTTWS</sequence>